<dbReference type="GO" id="GO:0006355">
    <property type="term" value="P:regulation of DNA-templated transcription"/>
    <property type="evidence" value="ECO:0007669"/>
    <property type="project" value="InterPro"/>
</dbReference>
<feature type="domain" description="HTH luxR-type" evidence="1">
    <location>
        <begin position="319"/>
        <end position="376"/>
    </location>
</feature>
<dbReference type="InterPro" id="IPR000792">
    <property type="entry name" value="Tscrpt_reg_LuxR_C"/>
</dbReference>
<dbReference type="Gene3D" id="1.10.10.10">
    <property type="entry name" value="Winged helix-like DNA-binding domain superfamily/Winged helix DNA-binding domain"/>
    <property type="match status" value="1"/>
</dbReference>
<protein>
    <recommendedName>
        <fullName evidence="1">HTH luxR-type domain-containing protein</fullName>
    </recommendedName>
</protein>
<dbReference type="InterPro" id="IPR036388">
    <property type="entry name" value="WH-like_DNA-bd_sf"/>
</dbReference>
<dbReference type="SUPFAM" id="SSF46894">
    <property type="entry name" value="C-terminal effector domain of the bipartite response regulators"/>
    <property type="match status" value="1"/>
</dbReference>
<gene>
    <name evidence="2" type="ORF">GJ699_26500</name>
</gene>
<comment type="caution">
    <text evidence="2">The sequence shown here is derived from an EMBL/GenBank/DDBJ whole genome shotgun (WGS) entry which is preliminary data.</text>
</comment>
<organism evidence="2 3">
    <name type="scientific">Duganella guangzhouensis</name>
    <dbReference type="NCBI Taxonomy" id="2666084"/>
    <lineage>
        <taxon>Bacteria</taxon>
        <taxon>Pseudomonadati</taxon>
        <taxon>Pseudomonadota</taxon>
        <taxon>Betaproteobacteria</taxon>
        <taxon>Burkholderiales</taxon>
        <taxon>Oxalobacteraceae</taxon>
        <taxon>Telluria group</taxon>
        <taxon>Duganella</taxon>
    </lineage>
</organism>
<proteinExistence type="predicted"/>
<sequence>MFLTKPCESNMTFPPQHISAIYASAMGPGHWPELMRTLGAEFGADSSFMFTSHSETEPDAILLGQNTSAEMVAQFRDYWRHEDIWAAAARRRGWMKRDVVLIGSELVPSDQLRRSRYYNEFARHYGMEGMLGSVLFDGSEGQGIPFTNLCWYRPPGHGDFELRHKRQLAQLLIHFQQALKIQHQLKSLHTRWQLGGPAGRTLSILLNADGRILHANALAEQALASGSGLLHCVNQRLRSLGRRSSPAVDDALAACRVSQRPLQMLVQIAQRDMLLSAVLLPLPVEQACYAGWQDDRHFLLMLELPRDNSEEMIARVAEMFGLSGAEQRLATALADGQTLEQIAEVRCVSHNTVRTQVRSLLAKTGYSRQIDLVRMMSRLLG</sequence>
<evidence type="ECO:0000313" key="3">
    <source>
        <dbReference type="Proteomes" id="UP000433309"/>
    </source>
</evidence>
<dbReference type="AlphaFoldDB" id="A0A6I2L8L1"/>
<dbReference type="SMART" id="SM00421">
    <property type="entry name" value="HTH_LUXR"/>
    <property type="match status" value="1"/>
</dbReference>
<reference evidence="2 3" key="1">
    <citation type="submission" date="2019-11" db="EMBL/GenBank/DDBJ databases">
        <title>Novel species isolated from a subtropical stream in China.</title>
        <authorList>
            <person name="Lu H."/>
        </authorList>
    </citation>
    <scope>NUCLEOTIDE SEQUENCE [LARGE SCALE GENOMIC DNA]</scope>
    <source>
        <strain evidence="2 3">FT80W</strain>
    </source>
</reference>
<keyword evidence="3" id="KW-1185">Reference proteome</keyword>
<dbReference type="Proteomes" id="UP000433309">
    <property type="component" value="Unassembled WGS sequence"/>
</dbReference>
<dbReference type="InterPro" id="IPR016032">
    <property type="entry name" value="Sig_transdc_resp-reg_C-effctor"/>
</dbReference>
<evidence type="ECO:0000313" key="2">
    <source>
        <dbReference type="EMBL" id="MRW93547.1"/>
    </source>
</evidence>
<accession>A0A6I2L8L1</accession>
<name>A0A6I2L8L1_9BURK</name>
<dbReference type="GO" id="GO:0003677">
    <property type="term" value="F:DNA binding"/>
    <property type="evidence" value="ECO:0007669"/>
    <property type="project" value="InterPro"/>
</dbReference>
<dbReference type="EMBL" id="WKJK01000017">
    <property type="protein sequence ID" value="MRW93547.1"/>
    <property type="molecule type" value="Genomic_DNA"/>
</dbReference>
<evidence type="ECO:0000259" key="1">
    <source>
        <dbReference type="SMART" id="SM00421"/>
    </source>
</evidence>